<accession>A0ABM9LZ92</accession>
<reference evidence="2 3" key="1">
    <citation type="submission" date="2023-08" db="EMBL/GenBank/DDBJ databases">
        <authorList>
            <person name="Folkvardsen B D."/>
            <person name="Norman A."/>
        </authorList>
    </citation>
    <scope>NUCLEOTIDE SEQUENCE [LARGE SCALE GENOMIC DNA]</scope>
    <source>
        <strain evidence="2 3">Mu0053</strain>
    </source>
</reference>
<organism evidence="2 3">
    <name type="scientific">[Mycobacterium] burgundiense</name>
    <dbReference type="NCBI Taxonomy" id="3064286"/>
    <lineage>
        <taxon>Bacteria</taxon>
        <taxon>Bacillati</taxon>
        <taxon>Actinomycetota</taxon>
        <taxon>Actinomycetes</taxon>
        <taxon>Mycobacteriales</taxon>
        <taxon>Mycobacteriaceae</taxon>
        <taxon>Mycolicibacterium</taxon>
    </lineage>
</organism>
<evidence type="ECO:0000256" key="1">
    <source>
        <dbReference type="SAM" id="MobiDB-lite"/>
    </source>
</evidence>
<keyword evidence="3" id="KW-1185">Reference proteome</keyword>
<dbReference type="Proteomes" id="UP001190465">
    <property type="component" value="Chromosome"/>
</dbReference>
<protein>
    <submittedName>
        <fullName evidence="2">Uncharacterized protein</fullName>
    </submittedName>
</protein>
<name>A0ABM9LZ92_9MYCO</name>
<evidence type="ECO:0000313" key="2">
    <source>
        <dbReference type="EMBL" id="CAJ1507310.1"/>
    </source>
</evidence>
<dbReference type="EMBL" id="OY726397">
    <property type="protein sequence ID" value="CAJ1507310.1"/>
    <property type="molecule type" value="Genomic_DNA"/>
</dbReference>
<evidence type="ECO:0000313" key="3">
    <source>
        <dbReference type="Proteomes" id="UP001190465"/>
    </source>
</evidence>
<gene>
    <name evidence="2" type="ORF">MU0053_003469</name>
</gene>
<feature type="region of interest" description="Disordered" evidence="1">
    <location>
        <begin position="1"/>
        <end position="35"/>
    </location>
</feature>
<sequence>MTDGRQRREAKQARRDARRIGRRRREETPTEAPEEFPLVEEVREALAADHPLHLLWLVSTIVQATVPDPPLLEAPEPESEPDAPDLDDLAESFIAVPIPETTALLAVLAELAEDPDLTSRCAQEVSQRDDELPPWIPDLAQTNVYRAVRMTHVLGDGDDLMLGVRLPHGYEMTCVVFIDHNMMSTAGDAFFVPDSLEAVLAVAEHNRTDADTELVEMSLNDACAWLNEALIADEISHTPMESDTWPACRPLVQWLCRSLPTGGSGYQGPAITDDEQREFLDRYFASLVGQRFDTSDHRNLLETCIEDGTGDPLRWSEVRVENLFNDAAVEIGYASFQCLQDLPDLLRAYIPFAHAEAGIRQELTAEALTAIDNAEAQFLADLGEQGD</sequence>
<dbReference type="RefSeq" id="WP_308478852.1">
    <property type="nucleotide sequence ID" value="NZ_OY726397.1"/>
</dbReference>
<feature type="compositionally biased region" description="Basic and acidic residues" evidence="1">
    <location>
        <begin position="1"/>
        <end position="28"/>
    </location>
</feature>
<proteinExistence type="predicted"/>